<dbReference type="Gene3D" id="2.130.10.10">
    <property type="entry name" value="YVTN repeat-like/Quinoprotein amine dehydrogenase"/>
    <property type="match status" value="2"/>
</dbReference>
<protein>
    <recommendedName>
        <fullName evidence="8">Small-subunit processome Utp21 domain-containing protein</fullName>
    </recommendedName>
</protein>
<dbReference type="GO" id="GO:0034388">
    <property type="term" value="C:Pwp2p-containing subcomplex of 90S preribosome"/>
    <property type="evidence" value="ECO:0007669"/>
    <property type="project" value="TreeGrafter"/>
</dbReference>
<evidence type="ECO:0000256" key="3">
    <source>
        <dbReference type="PROSITE-ProRule" id="PRU00221"/>
    </source>
</evidence>
<dbReference type="Pfam" id="PF25168">
    <property type="entry name" value="Beta-prop_WDR36-Utp21_2nd"/>
    <property type="match status" value="1"/>
</dbReference>
<dbReference type="FunFam" id="2.130.10.10:FF:000139">
    <property type="entry name" value="WD repeat domain 36"/>
    <property type="match status" value="1"/>
</dbReference>
<dbReference type="PROSITE" id="PS50082">
    <property type="entry name" value="WD_REPEATS_2"/>
    <property type="match status" value="2"/>
</dbReference>
<dbReference type="AlphaFoldDB" id="A0A8C5FXD7"/>
<dbReference type="Ensembl" id="ENSGMOT00000057808.1">
    <property type="protein sequence ID" value="ENSGMOP00000068625.1"/>
    <property type="gene ID" value="ENSGMOG00000009386.2"/>
</dbReference>
<dbReference type="InterPro" id="IPR019775">
    <property type="entry name" value="WD40_repeat_CS"/>
</dbReference>
<evidence type="ECO:0000313" key="7">
    <source>
        <dbReference type="Proteomes" id="UP000694546"/>
    </source>
</evidence>
<dbReference type="SUPFAM" id="SSF50998">
    <property type="entry name" value="Quinoprotein alcohol dehydrogenase-like"/>
    <property type="match status" value="1"/>
</dbReference>
<dbReference type="CTD" id="134430"/>
<keyword evidence="2" id="KW-0677">Repeat</keyword>
<dbReference type="InterPro" id="IPR001680">
    <property type="entry name" value="WD40_rpt"/>
</dbReference>
<name>A0A8C5FXD7_GADMO</name>
<keyword evidence="7" id="KW-1185">Reference proteome</keyword>
<dbReference type="GeneID" id="115531880"/>
<organism evidence="6 7">
    <name type="scientific">Gadus morhua</name>
    <name type="common">Atlantic cod</name>
    <dbReference type="NCBI Taxonomy" id="8049"/>
    <lineage>
        <taxon>Eukaryota</taxon>
        <taxon>Metazoa</taxon>
        <taxon>Chordata</taxon>
        <taxon>Craniata</taxon>
        <taxon>Vertebrata</taxon>
        <taxon>Euteleostomi</taxon>
        <taxon>Actinopterygii</taxon>
        <taxon>Neopterygii</taxon>
        <taxon>Teleostei</taxon>
        <taxon>Neoteleostei</taxon>
        <taxon>Acanthomorphata</taxon>
        <taxon>Zeiogadaria</taxon>
        <taxon>Gadariae</taxon>
        <taxon>Gadiformes</taxon>
        <taxon>Gadoidei</taxon>
        <taxon>Gadidae</taxon>
        <taxon>Gadus</taxon>
    </lineage>
</organism>
<dbReference type="GO" id="GO:0006364">
    <property type="term" value="P:rRNA processing"/>
    <property type="evidence" value="ECO:0007669"/>
    <property type="project" value="InterPro"/>
</dbReference>
<gene>
    <name evidence="6" type="primary">wdr36</name>
</gene>
<dbReference type="RefSeq" id="XP_030197064.1">
    <property type="nucleotide sequence ID" value="XM_030341204.1"/>
</dbReference>
<evidence type="ECO:0000256" key="1">
    <source>
        <dbReference type="ARBA" id="ARBA00022574"/>
    </source>
</evidence>
<feature type="repeat" description="WD" evidence="3">
    <location>
        <begin position="272"/>
        <end position="303"/>
    </location>
</feature>
<dbReference type="Pfam" id="PF25171">
    <property type="entry name" value="Beta-prop_WDR36-Utp21_1st"/>
    <property type="match status" value="1"/>
</dbReference>
<feature type="domain" description="WDR36/Utp21 N-terminal" evidence="5">
    <location>
        <begin position="40"/>
        <end position="306"/>
    </location>
</feature>
<dbReference type="PANTHER" id="PTHR22840:SF12">
    <property type="entry name" value="WD REPEAT-CONTAINING PROTEIN 36"/>
    <property type="match status" value="1"/>
</dbReference>
<evidence type="ECO:0000259" key="5">
    <source>
        <dbReference type="Pfam" id="PF25171"/>
    </source>
</evidence>
<dbReference type="InterPro" id="IPR007319">
    <property type="entry name" value="WDR36/Utp21_C"/>
</dbReference>
<feature type="domain" description="WDR36/Utp21 C-terminal" evidence="4">
    <location>
        <begin position="702"/>
        <end position="907"/>
    </location>
</feature>
<dbReference type="PANTHER" id="PTHR22840">
    <property type="entry name" value="WD REPEAT-CONTAINING PROTEIN 36"/>
    <property type="match status" value="1"/>
</dbReference>
<proteinExistence type="predicted"/>
<dbReference type="PROSITE" id="PS00678">
    <property type="entry name" value="WD_REPEATS_1"/>
    <property type="match status" value="1"/>
</dbReference>
<feature type="repeat" description="WD" evidence="3">
    <location>
        <begin position="568"/>
        <end position="604"/>
    </location>
</feature>
<dbReference type="GO" id="GO:0032040">
    <property type="term" value="C:small-subunit processome"/>
    <property type="evidence" value="ECO:0007669"/>
    <property type="project" value="InterPro"/>
</dbReference>
<dbReference type="Proteomes" id="UP000694546">
    <property type="component" value="Chromosome 19"/>
</dbReference>
<reference evidence="6" key="2">
    <citation type="submission" date="2025-09" db="UniProtKB">
        <authorList>
            <consortium name="Ensembl"/>
        </authorList>
    </citation>
    <scope>IDENTIFICATION</scope>
</reference>
<dbReference type="SMART" id="SM00320">
    <property type="entry name" value="WD40"/>
    <property type="match status" value="8"/>
</dbReference>
<keyword evidence="1 3" id="KW-0853">WD repeat</keyword>
<dbReference type="PROSITE" id="PS50294">
    <property type="entry name" value="WD_REPEATS_REGION"/>
    <property type="match status" value="2"/>
</dbReference>
<evidence type="ECO:0000259" key="4">
    <source>
        <dbReference type="Pfam" id="PF04192"/>
    </source>
</evidence>
<dbReference type="InterPro" id="IPR011047">
    <property type="entry name" value="Quinoprotein_ADH-like_sf"/>
</dbReference>
<dbReference type="OMA" id="CIYAWRA"/>
<reference evidence="6" key="1">
    <citation type="submission" date="2025-08" db="UniProtKB">
        <authorList>
            <consortium name="Ensembl"/>
        </authorList>
    </citation>
    <scope>IDENTIFICATION</scope>
</reference>
<evidence type="ECO:0008006" key="8">
    <source>
        <dbReference type="Google" id="ProtNLM"/>
    </source>
</evidence>
<evidence type="ECO:0000313" key="6">
    <source>
        <dbReference type="Ensembl" id="ENSGMOP00000068625.1"/>
    </source>
</evidence>
<evidence type="ECO:0000256" key="2">
    <source>
        <dbReference type="ARBA" id="ARBA00022737"/>
    </source>
</evidence>
<dbReference type="InterPro" id="IPR015943">
    <property type="entry name" value="WD40/YVTN_repeat-like_dom_sf"/>
</dbReference>
<dbReference type="GeneTree" id="ENSGT00940000153662"/>
<accession>A0A8C5FXD7</accession>
<dbReference type="Pfam" id="PF04192">
    <property type="entry name" value="Utp21"/>
    <property type="match status" value="1"/>
</dbReference>
<sequence length="912" mass="99790">MLAHEVTGSSLFSGFRALGLYSNHLPHVLRYHARHREFYVTTAVGNRFHTYNVKKLGIIAVSNALPGDISCLAADRMLVFAAVGRDVYAFARNKEIVHHYSHAHASDVHLLLVLGDTLVSADHDGLLVVWDVPTQEEYLRLTFDPATFDLSALAHPSTYLNKVLLGSSQGALQLWNLKTNKLLYTFQGWSSGVTALQQSPAVDVMGVGLSSGRILLHDIRADKTLMSFSQDWGPVTTLSFRTDGPPIMAAGGPGGHMAFWDLESRRLVTQLRHAHRSAVAGATFLPSQQLLLTNGADNALKVWVFEQEGGVARLLRSRQGHSAPPTTIRHHGNAGRDILSAGQDGTLQSFSSVHERFNKSLGHGSANKKMTKKKGLKFEEILLPPITCFSSESAREGDWDGVVALHRGEAAARTWNYQRCTMGKHRLAPPADRLDNARLSNVHTTAVDITSCGNFVLIGWSSGHLDVYNLQSGIHRGHYGNPTAHVGAVRGVCVDGLNQRVFSVGADCLLRAWRFKTRSHDDPAHPPKLDSAPSMLRLHRDSGMLALALDDLTLVVIDTETGRVVRKFLGHSGKINDLTFSPDGRWLISASMDCTIRTWDLPSGCMVDCFLCETAAVSVSLSPIGDFLSSAHVDSLGIYLWSNKSIYSLVSLRPLPADYQPVTVSLPGSSPSPDEEGHGESCVTLGDEDEDQMASACWDSQEQLERHLVTMTSLPESRWRNLFNLDVVKRRNQPQQPPQRPAAAPYFLPTVSGLQPSFQTPEAPVNQSKVLRLGAMAQKTAFSIALETALDDGDYVAPLALLKSLGPSAVDLELRGLSPDLGSSPQPSSASQLLVAFLQMLEAMLEERRDFDLAQAYLALLLKLYLRPLSADPLAVATLQRLLGRLETIWAELRVSFDQSLCLLTYTKTALL</sequence>
<dbReference type="InterPro" id="IPR059157">
    <property type="entry name" value="WDR36-Utp21_N"/>
</dbReference>